<dbReference type="Proteomes" id="UP000218164">
    <property type="component" value="Unassembled WGS sequence"/>
</dbReference>
<protein>
    <submittedName>
        <fullName evidence="1">Uncharacterized protein</fullName>
    </submittedName>
</protein>
<keyword evidence="2" id="KW-1185">Reference proteome</keyword>
<evidence type="ECO:0000313" key="2">
    <source>
        <dbReference type="Proteomes" id="UP000218164"/>
    </source>
</evidence>
<name>A0A2A2HV85_9EURY</name>
<sequence length="81" mass="9168">MTEEIPSEEETATGEVLEVPGKCTMQPVLTVALKLRYLSSLTLTDQSTAEIVSLTTENLEKTDTNIRFTQKIYYTNHVRFV</sequence>
<reference evidence="1 2" key="1">
    <citation type="journal article" date="2017" name="BMC Genomics">
        <title>Genomic analysis of methanogenic archaea reveals a shift towards energy conservation.</title>
        <authorList>
            <person name="Gilmore S.P."/>
            <person name="Henske J.K."/>
            <person name="Sexton J.A."/>
            <person name="Solomon K.V."/>
            <person name="Seppala S."/>
            <person name="Yoo J.I."/>
            <person name="Huyett L.M."/>
            <person name="Pressman A."/>
            <person name="Cogan J.Z."/>
            <person name="Kivenson V."/>
            <person name="Peng X."/>
            <person name="Tan Y."/>
            <person name="Valentine D.L."/>
            <person name="O'Malley M.A."/>
        </authorList>
    </citation>
    <scope>NUCLEOTIDE SEQUENCE [LARGE SCALE GENOMIC DNA]</scope>
    <source>
        <strain evidence="1 2">MC-15</strain>
    </source>
</reference>
<evidence type="ECO:0000313" key="1">
    <source>
        <dbReference type="EMBL" id="PAV13377.1"/>
    </source>
</evidence>
<accession>A0A2A2HV85</accession>
<dbReference type="EMBL" id="LMVP01000097">
    <property type="protein sequence ID" value="PAV13377.1"/>
    <property type="molecule type" value="Genomic_DNA"/>
</dbReference>
<comment type="caution">
    <text evidence="1">The sequence shown here is derived from an EMBL/GenBank/DDBJ whole genome shotgun (WGS) entry which is preliminary data.</text>
</comment>
<proteinExistence type="predicted"/>
<gene>
    <name evidence="1" type="ORF">ASJ81_18010</name>
</gene>
<dbReference type="AlphaFoldDB" id="A0A2A2HV85"/>
<organism evidence="1 2">
    <name type="scientific">Methanosarcina spelaei</name>
    <dbReference type="NCBI Taxonomy" id="1036679"/>
    <lineage>
        <taxon>Archaea</taxon>
        <taxon>Methanobacteriati</taxon>
        <taxon>Methanobacteriota</taxon>
        <taxon>Stenosarchaea group</taxon>
        <taxon>Methanomicrobia</taxon>
        <taxon>Methanosarcinales</taxon>
        <taxon>Methanosarcinaceae</taxon>
        <taxon>Methanosarcina</taxon>
    </lineage>
</organism>